<organism evidence="1 2">
    <name type="scientific">Aaosphaeria arxii CBS 175.79</name>
    <dbReference type="NCBI Taxonomy" id="1450172"/>
    <lineage>
        <taxon>Eukaryota</taxon>
        <taxon>Fungi</taxon>
        <taxon>Dikarya</taxon>
        <taxon>Ascomycota</taxon>
        <taxon>Pezizomycotina</taxon>
        <taxon>Dothideomycetes</taxon>
        <taxon>Pleosporomycetidae</taxon>
        <taxon>Pleosporales</taxon>
        <taxon>Pleosporales incertae sedis</taxon>
        <taxon>Aaosphaeria</taxon>
    </lineage>
</organism>
<name>A0A6A5XYI1_9PLEO</name>
<dbReference type="RefSeq" id="XP_033386687.1">
    <property type="nucleotide sequence ID" value="XM_033521477.1"/>
</dbReference>
<dbReference type="Proteomes" id="UP000799778">
    <property type="component" value="Unassembled WGS sequence"/>
</dbReference>
<accession>A0A6A5XYI1</accession>
<dbReference type="AlphaFoldDB" id="A0A6A5XYI1"/>
<dbReference type="EMBL" id="ML978068">
    <property type="protein sequence ID" value="KAF2018348.1"/>
    <property type="molecule type" value="Genomic_DNA"/>
</dbReference>
<evidence type="ECO:0000313" key="1">
    <source>
        <dbReference type="EMBL" id="KAF2018348.1"/>
    </source>
</evidence>
<protein>
    <submittedName>
        <fullName evidence="1">Uncharacterized protein</fullName>
    </submittedName>
</protein>
<keyword evidence="2" id="KW-1185">Reference proteome</keyword>
<proteinExistence type="predicted"/>
<reference evidence="1" key="1">
    <citation type="journal article" date="2020" name="Stud. Mycol.">
        <title>101 Dothideomycetes genomes: a test case for predicting lifestyles and emergence of pathogens.</title>
        <authorList>
            <person name="Haridas S."/>
            <person name="Albert R."/>
            <person name="Binder M."/>
            <person name="Bloem J."/>
            <person name="Labutti K."/>
            <person name="Salamov A."/>
            <person name="Andreopoulos B."/>
            <person name="Baker S."/>
            <person name="Barry K."/>
            <person name="Bills G."/>
            <person name="Bluhm B."/>
            <person name="Cannon C."/>
            <person name="Castanera R."/>
            <person name="Culley D."/>
            <person name="Daum C."/>
            <person name="Ezra D."/>
            <person name="Gonzalez J."/>
            <person name="Henrissat B."/>
            <person name="Kuo A."/>
            <person name="Liang C."/>
            <person name="Lipzen A."/>
            <person name="Lutzoni F."/>
            <person name="Magnuson J."/>
            <person name="Mondo S."/>
            <person name="Nolan M."/>
            <person name="Ohm R."/>
            <person name="Pangilinan J."/>
            <person name="Park H.-J."/>
            <person name="Ramirez L."/>
            <person name="Alfaro M."/>
            <person name="Sun H."/>
            <person name="Tritt A."/>
            <person name="Yoshinaga Y."/>
            <person name="Zwiers L.-H."/>
            <person name="Turgeon B."/>
            <person name="Goodwin S."/>
            <person name="Spatafora J."/>
            <person name="Crous P."/>
            <person name="Grigoriev I."/>
        </authorList>
    </citation>
    <scope>NUCLEOTIDE SEQUENCE</scope>
    <source>
        <strain evidence="1">CBS 175.79</strain>
    </source>
</reference>
<evidence type="ECO:0000313" key="2">
    <source>
        <dbReference type="Proteomes" id="UP000799778"/>
    </source>
</evidence>
<dbReference type="GeneID" id="54278874"/>
<gene>
    <name evidence="1" type="ORF">BU24DRAFT_168979</name>
</gene>
<sequence>MRMRCDAMLAMPVLMVMRRGSRRCSLYHLIFVHSSRDTFSSTSIYCCFLYLYAKNGYLARKLGRFQPRVYLTIIYLLIYIPSSTQDKSFSYIAHLEMSRSFRGFPRDATCLVPTIRATNNHHHPFVSLRTNKFSECLISMHHQYCY</sequence>